<keyword evidence="1" id="KW-0472">Membrane</keyword>
<evidence type="ECO:0000313" key="3">
    <source>
        <dbReference type="Proteomes" id="UP000244338"/>
    </source>
</evidence>
<dbReference type="PANTHER" id="PTHR34821">
    <property type="entry name" value="INNER MEMBRANE PROTEIN YDCZ"/>
    <property type="match status" value="1"/>
</dbReference>
<dbReference type="EMBL" id="PEBX01000006">
    <property type="protein sequence ID" value="PTQ57462.1"/>
    <property type="molecule type" value="Genomic_DNA"/>
</dbReference>
<evidence type="ECO:0000256" key="1">
    <source>
        <dbReference type="SAM" id="Phobius"/>
    </source>
</evidence>
<feature type="transmembrane region" description="Helical" evidence="1">
    <location>
        <begin position="72"/>
        <end position="91"/>
    </location>
</feature>
<accession>A0A2R6Y485</accession>
<keyword evidence="1" id="KW-0812">Transmembrane</keyword>
<organism evidence="2 3">
    <name type="scientific">Candidatus Carbonibacillus altaicus</name>
    <dbReference type="NCBI Taxonomy" id="2163959"/>
    <lineage>
        <taxon>Bacteria</taxon>
        <taxon>Bacillati</taxon>
        <taxon>Bacillota</taxon>
        <taxon>Bacilli</taxon>
        <taxon>Bacillales</taxon>
        <taxon>Candidatus Carbonibacillus</taxon>
    </lineage>
</organism>
<dbReference type="AlphaFoldDB" id="A0A2R6Y485"/>
<keyword evidence="1" id="KW-1133">Transmembrane helix</keyword>
<dbReference type="PANTHER" id="PTHR34821:SF2">
    <property type="entry name" value="INNER MEMBRANE PROTEIN YDCZ"/>
    <property type="match status" value="1"/>
</dbReference>
<gene>
    <name evidence="2" type="ORF">BSOLF_1340</name>
</gene>
<name>A0A2R6Y485_9BACL</name>
<dbReference type="GO" id="GO:0005886">
    <property type="term" value="C:plasma membrane"/>
    <property type="evidence" value="ECO:0007669"/>
    <property type="project" value="TreeGrafter"/>
</dbReference>
<sequence length="159" mass="17271">MYMPWLFLVAAFIAGILISVQGITNTVGSRLISLPMMVLTLSFVQTIPPLIWLFKHPPSLGWWHALTHGARFYIVSGLIGVYVVSTLSLAVGRIGSLTAFVVVILGQIIGGAIIDHFGLLGADVRPITWVKLISIILILSGVILLFYGEQQPPTPLSHE</sequence>
<feature type="transmembrane region" description="Helical" evidence="1">
    <location>
        <begin position="129"/>
        <end position="148"/>
    </location>
</feature>
<dbReference type="Proteomes" id="UP000244338">
    <property type="component" value="Unassembled WGS sequence"/>
</dbReference>
<proteinExistence type="predicted"/>
<comment type="caution">
    <text evidence="2">The sequence shown here is derived from an EMBL/GenBank/DDBJ whole genome shotgun (WGS) entry which is preliminary data.</text>
</comment>
<feature type="transmembrane region" description="Helical" evidence="1">
    <location>
        <begin position="97"/>
        <end position="117"/>
    </location>
</feature>
<feature type="transmembrane region" description="Helical" evidence="1">
    <location>
        <begin position="32"/>
        <end position="52"/>
    </location>
</feature>
<reference evidence="3" key="1">
    <citation type="journal article" date="2018" name="Sci. Rep.">
        <title>Lignite coal burning seam in the remote Altai Mountains harbors a hydrogen-driven thermophilic microbial community.</title>
        <authorList>
            <person name="Kadnikov V.V."/>
            <person name="Mardanov A.V."/>
            <person name="Ivasenko D.A."/>
            <person name="Antsiferov D.V."/>
            <person name="Beletsky A.V."/>
            <person name="Karnachuk O.V."/>
            <person name="Ravin N.V."/>
        </authorList>
    </citation>
    <scope>NUCLEOTIDE SEQUENCE [LARGE SCALE GENOMIC DNA]</scope>
</reference>
<evidence type="ECO:0000313" key="2">
    <source>
        <dbReference type="EMBL" id="PTQ57462.1"/>
    </source>
</evidence>
<dbReference type="Pfam" id="PF04657">
    <property type="entry name" value="DMT_YdcZ"/>
    <property type="match status" value="1"/>
</dbReference>
<dbReference type="InterPro" id="IPR006750">
    <property type="entry name" value="YdcZ"/>
</dbReference>
<protein>
    <submittedName>
        <fullName evidence="2">Integral membrane protein</fullName>
    </submittedName>
</protein>